<gene>
    <name evidence="11" type="ORF">KIPB_007733</name>
</gene>
<proteinExistence type="predicted"/>
<evidence type="ECO:0000256" key="7">
    <source>
        <dbReference type="ARBA" id="ARBA00023065"/>
    </source>
</evidence>
<evidence type="ECO:0000313" key="12">
    <source>
        <dbReference type="Proteomes" id="UP000265618"/>
    </source>
</evidence>
<dbReference type="Proteomes" id="UP000265618">
    <property type="component" value="Unassembled WGS sequence"/>
</dbReference>
<evidence type="ECO:0000313" key="11">
    <source>
        <dbReference type="EMBL" id="GIQ85970.1"/>
    </source>
</evidence>
<dbReference type="GO" id="GO:0016020">
    <property type="term" value="C:membrane"/>
    <property type="evidence" value="ECO:0007669"/>
    <property type="project" value="UniProtKB-SubCell"/>
</dbReference>
<evidence type="ECO:0000256" key="8">
    <source>
        <dbReference type="ARBA" id="ARBA00023136"/>
    </source>
</evidence>
<evidence type="ECO:0000256" key="10">
    <source>
        <dbReference type="SAM" id="Phobius"/>
    </source>
</evidence>
<keyword evidence="6 10" id="KW-1133">Transmembrane helix</keyword>
<dbReference type="PANTHER" id="PTHR13890:SF0">
    <property type="entry name" value="MAGNESIUM TRANSPORTER MRS2 HOMOLOG, MITOCHONDRIAL"/>
    <property type="match status" value="1"/>
</dbReference>
<evidence type="ECO:0008006" key="13">
    <source>
        <dbReference type="Google" id="ProtNLM"/>
    </source>
</evidence>
<dbReference type="Gene3D" id="1.20.58.340">
    <property type="entry name" value="Magnesium transport protein CorA, transmembrane region"/>
    <property type="match status" value="1"/>
</dbReference>
<protein>
    <recommendedName>
        <fullName evidence="13">Magnesium transporter</fullName>
    </recommendedName>
</protein>
<evidence type="ECO:0000256" key="2">
    <source>
        <dbReference type="ARBA" id="ARBA00022448"/>
    </source>
</evidence>
<dbReference type="EMBL" id="BDIP01002239">
    <property type="protein sequence ID" value="GIQ85970.1"/>
    <property type="molecule type" value="Genomic_DNA"/>
</dbReference>
<organism evidence="11 12">
    <name type="scientific">Kipferlia bialata</name>
    <dbReference type="NCBI Taxonomy" id="797122"/>
    <lineage>
        <taxon>Eukaryota</taxon>
        <taxon>Metamonada</taxon>
        <taxon>Carpediemonas-like organisms</taxon>
        <taxon>Kipferlia</taxon>
    </lineage>
</organism>
<keyword evidence="12" id="KW-1185">Reference proteome</keyword>
<sequence length="406" mass="46029">MGDVHKVIVFSYVKAGTEFEHRQVVKNMTRQEICQAVHISHRDLRNLIVDVSTIEPRSKCLIVSVGPINCCITNDSMYLLMDDEERCEAFAASFPHYYSEVTYFEGGSILDKVWEIKVLEAILYYVTTKLQTEYQTVKQDSFPLMRDLLKGEHQRRLLQIQHRLSAIIADDDRAAVTLTDLLDEEQDVARLSFTNQQALDNRRRAQQEMSRHHMVQYQYPSHPGSHSSPHPLGLIPPTPHPHHMPRQGRTGPGRVGDADEADADTGYSVGRGDYYVSPDLIIDLLESYLFQLKAVRTEATEQQSMIAQSLEVAQLQLDERRNQIMLIELKAEFLGLGFGFGALISGIYGMNLDNYVDRYGVASFVAALAFIVLGIVFIYLYFIRQSWGATRNHLDQGSVKGSLKDA</sequence>
<evidence type="ECO:0000256" key="4">
    <source>
        <dbReference type="ARBA" id="ARBA00022842"/>
    </source>
</evidence>
<keyword evidence="4" id="KW-0460">Magnesium</keyword>
<feature type="region of interest" description="Disordered" evidence="9">
    <location>
        <begin position="220"/>
        <end position="261"/>
    </location>
</feature>
<evidence type="ECO:0000256" key="1">
    <source>
        <dbReference type="ARBA" id="ARBA00004141"/>
    </source>
</evidence>
<evidence type="ECO:0000256" key="9">
    <source>
        <dbReference type="SAM" id="MobiDB-lite"/>
    </source>
</evidence>
<evidence type="ECO:0000256" key="6">
    <source>
        <dbReference type="ARBA" id="ARBA00022989"/>
    </source>
</evidence>
<dbReference type="PANTHER" id="PTHR13890">
    <property type="entry name" value="RNA SPLICING PROTEIN MRS2, MITOCHONDRIAL"/>
    <property type="match status" value="1"/>
</dbReference>
<keyword evidence="3 10" id="KW-0812">Transmembrane</keyword>
<dbReference type="Pfam" id="PF22099">
    <property type="entry name" value="MRS2-like"/>
    <property type="match status" value="1"/>
</dbReference>
<feature type="transmembrane region" description="Helical" evidence="10">
    <location>
        <begin position="361"/>
        <end position="382"/>
    </location>
</feature>
<dbReference type="GO" id="GO:0015095">
    <property type="term" value="F:magnesium ion transmembrane transporter activity"/>
    <property type="evidence" value="ECO:0007669"/>
    <property type="project" value="TreeGrafter"/>
</dbReference>
<dbReference type="InterPro" id="IPR039204">
    <property type="entry name" value="MRS2-like"/>
</dbReference>
<comment type="caution">
    <text evidence="11">The sequence shown here is derived from an EMBL/GenBank/DDBJ whole genome shotgun (WGS) entry which is preliminary data.</text>
</comment>
<comment type="subcellular location">
    <subcellularLocation>
        <location evidence="1">Membrane</location>
        <topology evidence="1">Multi-pass membrane protein</topology>
    </subcellularLocation>
</comment>
<evidence type="ECO:0000256" key="3">
    <source>
        <dbReference type="ARBA" id="ARBA00022692"/>
    </source>
</evidence>
<evidence type="ECO:0000256" key="5">
    <source>
        <dbReference type="ARBA" id="ARBA00022946"/>
    </source>
</evidence>
<dbReference type="Gene3D" id="2.40.128.330">
    <property type="match status" value="1"/>
</dbReference>
<feature type="compositionally biased region" description="Low complexity" evidence="9">
    <location>
        <begin position="220"/>
        <end position="233"/>
    </location>
</feature>
<keyword evidence="5" id="KW-0809">Transit peptide</keyword>
<keyword evidence="8 10" id="KW-0472">Membrane</keyword>
<name>A0A9K3D0G9_9EUKA</name>
<accession>A0A9K3D0G9</accession>
<dbReference type="OrthoDB" id="10251508at2759"/>
<keyword evidence="7" id="KW-0406">Ion transport</keyword>
<reference evidence="11 12" key="1">
    <citation type="journal article" date="2018" name="PLoS ONE">
        <title>The draft genome of Kipferlia bialata reveals reductive genome evolution in fornicate parasites.</title>
        <authorList>
            <person name="Tanifuji G."/>
            <person name="Takabayashi S."/>
            <person name="Kume K."/>
            <person name="Takagi M."/>
            <person name="Nakayama T."/>
            <person name="Kamikawa R."/>
            <person name="Inagaki Y."/>
            <person name="Hashimoto T."/>
        </authorList>
    </citation>
    <scope>NUCLEOTIDE SEQUENCE [LARGE SCALE GENOMIC DNA]</scope>
    <source>
        <strain evidence="11">NY0173</strain>
    </source>
</reference>
<keyword evidence="2" id="KW-0813">Transport</keyword>
<dbReference type="AlphaFoldDB" id="A0A9K3D0G9"/>
<feature type="transmembrane region" description="Helical" evidence="10">
    <location>
        <begin position="331"/>
        <end position="349"/>
    </location>
</feature>